<dbReference type="Pfam" id="PF01904">
    <property type="entry name" value="DUF72"/>
    <property type="match status" value="1"/>
</dbReference>
<evidence type="ECO:0000313" key="1">
    <source>
        <dbReference type="EMBL" id="ADY25236.1"/>
    </source>
</evidence>
<dbReference type="KEGG" id="dpt:Deipr_0060"/>
<dbReference type="Proteomes" id="UP000007718">
    <property type="component" value="Chromosome"/>
</dbReference>
<reference evidence="1 2" key="2">
    <citation type="journal article" date="2012" name="Stand. Genomic Sci.">
        <title>Complete genome sequence of the orange-red pigmented, radioresistant Deinococcus proteolyticus type strain (MRP(T)).</title>
        <authorList>
            <person name="Copeland A."/>
            <person name="Zeytun A."/>
            <person name="Yassawong M."/>
            <person name="Nolan M."/>
            <person name="Lucas S."/>
            <person name="Hammon N."/>
            <person name="Deshpande S."/>
            <person name="Cheng J.F."/>
            <person name="Han C."/>
            <person name="Tapia R."/>
            <person name="Goodwin L.A."/>
            <person name="Pitluck S."/>
            <person name="Mavromatis K."/>
            <person name="Liolios K."/>
            <person name="Pagani I."/>
            <person name="Ivanova N."/>
            <person name="Mikhailova N."/>
            <person name="Pati A."/>
            <person name="Chen A."/>
            <person name="Palaniappan K."/>
            <person name="Land M."/>
            <person name="Hauser L."/>
            <person name="Jeffries C.D."/>
            <person name="Brambilla E.M."/>
            <person name="Rohde M."/>
            <person name="Sikorski J."/>
            <person name="Pukall R."/>
            <person name="Goker M."/>
            <person name="Detter J.C."/>
            <person name="Woyke T."/>
            <person name="Bristow J."/>
            <person name="Eisen J.A."/>
            <person name="Markowitz V."/>
            <person name="Hugenholtz P."/>
            <person name="Kyrpides N.C."/>
            <person name="Klenk H.P."/>
            <person name="Lapidus A."/>
        </authorList>
    </citation>
    <scope>NUCLEOTIDE SEQUENCE [LARGE SCALE GENOMIC DNA]</scope>
    <source>
        <strain evidence="2">ATCC 35074 / DSM 20540 / JCM 6276 / NBRC 101906 / NCIMB 13154 / VKM Ac-1939 / CCM 2703 / MRP</strain>
    </source>
</reference>
<dbReference type="AlphaFoldDB" id="F0RIX7"/>
<dbReference type="PANTHER" id="PTHR30348">
    <property type="entry name" value="UNCHARACTERIZED PROTEIN YECE"/>
    <property type="match status" value="1"/>
</dbReference>
<name>F0RIX7_DEIPM</name>
<dbReference type="eggNOG" id="COG1801">
    <property type="taxonomic scope" value="Bacteria"/>
</dbReference>
<dbReference type="HOGENOM" id="CLU_046519_0_1_0"/>
<evidence type="ECO:0000313" key="2">
    <source>
        <dbReference type="Proteomes" id="UP000007718"/>
    </source>
</evidence>
<dbReference type="EMBL" id="CP002536">
    <property type="protein sequence ID" value="ADY25236.1"/>
    <property type="molecule type" value="Genomic_DNA"/>
</dbReference>
<keyword evidence="2" id="KW-1185">Reference proteome</keyword>
<dbReference type="Gene3D" id="3.20.20.410">
    <property type="entry name" value="Protein of unknown function UPF0759"/>
    <property type="match status" value="1"/>
</dbReference>
<accession>F0RIX7</accession>
<dbReference type="InterPro" id="IPR036520">
    <property type="entry name" value="UPF0759_sf"/>
</dbReference>
<sequence>MMNIWLGCGGYSNDDWTAEGLIYEGVKKDAYLQTYAEHFAAVELNSSFYAIPGIKAFEGMVRRAGGRDFRMAVKLNRVFTHDRAPQDSDFDRMLQSPEPLRDAGMMGPYLAQFPYSFHRTRENRLYLAELTERFAGHELAVEVRHASWDRPEVREGMAEYGVIWVSPDYPPVGGMPEPQVHVTGEVGYLRLHGRNEGSWWEGQSAAERHDYRYSRAEMDEWAEKIALVEGDLSELYVFFQNTTKGHALHNIPMLREALEARGLSVITPQPADTGRLL</sequence>
<dbReference type="SUPFAM" id="SSF117396">
    <property type="entry name" value="TM1631-like"/>
    <property type="match status" value="1"/>
</dbReference>
<gene>
    <name evidence="1" type="ordered locus">Deipr_0060</name>
</gene>
<evidence type="ECO:0008006" key="3">
    <source>
        <dbReference type="Google" id="ProtNLM"/>
    </source>
</evidence>
<dbReference type="STRING" id="693977.Deipr_0060"/>
<dbReference type="PANTHER" id="PTHR30348:SF13">
    <property type="entry name" value="UPF0759 PROTEIN YUNF"/>
    <property type="match status" value="1"/>
</dbReference>
<proteinExistence type="predicted"/>
<organism evidence="1 2">
    <name type="scientific">Deinococcus proteolyticus (strain ATCC 35074 / DSM 20540 / JCM 6276 / NBRC 101906 / NCIMB 13154 / VKM Ac-1939 / CCM 2703 / MRP)</name>
    <dbReference type="NCBI Taxonomy" id="693977"/>
    <lineage>
        <taxon>Bacteria</taxon>
        <taxon>Thermotogati</taxon>
        <taxon>Deinococcota</taxon>
        <taxon>Deinococci</taxon>
        <taxon>Deinococcales</taxon>
        <taxon>Deinococcaceae</taxon>
        <taxon>Deinococcus</taxon>
    </lineage>
</organism>
<protein>
    <recommendedName>
        <fullName evidence="3">DUF72 domain-containing protein</fullName>
    </recommendedName>
</protein>
<dbReference type="InterPro" id="IPR002763">
    <property type="entry name" value="DUF72"/>
</dbReference>
<reference evidence="2" key="1">
    <citation type="submission" date="2011-02" db="EMBL/GenBank/DDBJ databases">
        <title>The complete sequence of chromosome of Deinococcus proteolyticus DSM 20540.</title>
        <authorList>
            <consortium name="US DOE Joint Genome Institute (JGI-PGF)"/>
            <person name="Lucas S."/>
            <person name="Copeland A."/>
            <person name="Lapidus A."/>
            <person name="Bruce D."/>
            <person name="Goodwin L."/>
            <person name="Pitluck S."/>
            <person name="Kyrpides N."/>
            <person name="Mavromatis K."/>
            <person name="Pagani I."/>
            <person name="Ivanova N."/>
            <person name="Ovchinnikova G."/>
            <person name="Zeytun A."/>
            <person name="Detter J.C."/>
            <person name="Han C."/>
            <person name="Land M."/>
            <person name="Hauser L."/>
            <person name="Markowitz V."/>
            <person name="Cheng J.-F."/>
            <person name="Hugenholtz P."/>
            <person name="Woyke T."/>
            <person name="Wu D."/>
            <person name="Pukall R."/>
            <person name="Steenblock K."/>
            <person name="Brambilla E."/>
            <person name="Klenk H.-P."/>
            <person name="Eisen J.A."/>
        </authorList>
    </citation>
    <scope>NUCLEOTIDE SEQUENCE [LARGE SCALE GENOMIC DNA]</scope>
    <source>
        <strain evidence="2">ATCC 35074 / DSM 20540 / JCM 6276 / NBRC 101906 / NCIMB 13154 / VKM Ac-1939 / CCM 2703 / MRP</strain>
    </source>
</reference>